<keyword evidence="3" id="KW-0808">Transferase</keyword>
<dbReference type="InterPro" id="IPR004263">
    <property type="entry name" value="Exostosin"/>
</dbReference>
<evidence type="ECO:0000256" key="4">
    <source>
        <dbReference type="ARBA" id="ARBA00022968"/>
    </source>
</evidence>
<dbReference type="GO" id="GO:0016757">
    <property type="term" value="F:glycosyltransferase activity"/>
    <property type="evidence" value="ECO:0007669"/>
    <property type="project" value="UniProtKB-KW"/>
</dbReference>
<reference evidence="7" key="1">
    <citation type="journal article" date="2005" name="PLoS Biol.">
        <title>The genomes of Oryza sativa: a history of duplications.</title>
        <authorList>
            <person name="Yu J."/>
            <person name="Wang J."/>
            <person name="Lin W."/>
            <person name="Li S."/>
            <person name="Li H."/>
            <person name="Zhou J."/>
            <person name="Ni P."/>
            <person name="Dong W."/>
            <person name="Hu S."/>
            <person name="Zeng C."/>
            <person name="Zhang J."/>
            <person name="Zhang Y."/>
            <person name="Li R."/>
            <person name="Xu Z."/>
            <person name="Li S."/>
            <person name="Li X."/>
            <person name="Zheng H."/>
            <person name="Cong L."/>
            <person name="Lin L."/>
            <person name="Yin J."/>
            <person name="Geng J."/>
            <person name="Li G."/>
            <person name="Shi J."/>
            <person name="Liu J."/>
            <person name="Lv H."/>
            <person name="Li J."/>
            <person name="Wang J."/>
            <person name="Deng Y."/>
            <person name="Ran L."/>
            <person name="Shi X."/>
            <person name="Wang X."/>
            <person name="Wu Q."/>
            <person name="Li C."/>
            <person name="Ren X."/>
            <person name="Wang J."/>
            <person name="Wang X."/>
            <person name="Li D."/>
            <person name="Liu D."/>
            <person name="Zhang X."/>
            <person name="Ji Z."/>
            <person name="Zhao W."/>
            <person name="Sun Y."/>
            <person name="Zhang Z."/>
            <person name="Bao J."/>
            <person name="Han Y."/>
            <person name="Dong L."/>
            <person name="Ji J."/>
            <person name="Chen P."/>
            <person name="Wu S."/>
            <person name="Liu J."/>
            <person name="Xiao Y."/>
            <person name="Bu D."/>
            <person name="Tan J."/>
            <person name="Yang L."/>
            <person name="Ye C."/>
            <person name="Zhang J."/>
            <person name="Xu J."/>
            <person name="Zhou Y."/>
            <person name="Yu Y."/>
            <person name="Zhang B."/>
            <person name="Zhuang S."/>
            <person name="Wei H."/>
            <person name="Liu B."/>
            <person name="Lei M."/>
            <person name="Yu H."/>
            <person name="Li Y."/>
            <person name="Xu H."/>
            <person name="Wei S."/>
            <person name="He X."/>
            <person name="Fang L."/>
            <person name="Zhang Z."/>
            <person name="Zhang Y."/>
            <person name="Huang X."/>
            <person name="Su Z."/>
            <person name="Tong W."/>
            <person name="Li J."/>
            <person name="Tong Z."/>
            <person name="Li S."/>
            <person name="Ye J."/>
            <person name="Wang L."/>
            <person name="Fang L."/>
            <person name="Lei T."/>
            <person name="Chen C."/>
            <person name="Chen H."/>
            <person name="Xu Z."/>
            <person name="Li H."/>
            <person name="Huang H."/>
            <person name="Zhang F."/>
            <person name="Xu H."/>
            <person name="Li N."/>
            <person name="Zhao C."/>
            <person name="Li S."/>
            <person name="Dong L."/>
            <person name="Huang Y."/>
            <person name="Li L."/>
            <person name="Xi Y."/>
            <person name="Qi Q."/>
            <person name="Li W."/>
            <person name="Zhang B."/>
            <person name="Hu W."/>
            <person name="Zhang Y."/>
            <person name="Tian X."/>
            <person name="Jiao Y."/>
            <person name="Liang X."/>
            <person name="Jin J."/>
            <person name="Gao L."/>
            <person name="Zheng W."/>
            <person name="Hao B."/>
            <person name="Liu S."/>
            <person name="Wang W."/>
            <person name="Yuan L."/>
            <person name="Cao M."/>
            <person name="McDermott J."/>
            <person name="Samudrala R."/>
            <person name="Wang J."/>
            <person name="Wong G.K."/>
            <person name="Yang H."/>
        </authorList>
    </citation>
    <scope>NUCLEOTIDE SEQUENCE [LARGE SCALE GENOMIC DNA]</scope>
</reference>
<dbReference type="InterPro" id="IPR040911">
    <property type="entry name" value="Exostosin_GT47"/>
</dbReference>
<dbReference type="HOGENOM" id="CLU_895420_0_0_1"/>
<keyword evidence="5" id="KW-0333">Golgi apparatus</keyword>
<dbReference type="GO" id="GO:0000139">
    <property type="term" value="C:Golgi membrane"/>
    <property type="evidence" value="ECO:0007669"/>
    <property type="project" value="UniProtKB-SubCell"/>
</dbReference>
<evidence type="ECO:0000259" key="6">
    <source>
        <dbReference type="Pfam" id="PF03016"/>
    </source>
</evidence>
<organism evidence="7">
    <name type="scientific">Oryza sativa subsp. japonica</name>
    <name type="common">Rice</name>
    <dbReference type="NCBI Taxonomy" id="39947"/>
    <lineage>
        <taxon>Eukaryota</taxon>
        <taxon>Viridiplantae</taxon>
        <taxon>Streptophyta</taxon>
        <taxon>Embryophyta</taxon>
        <taxon>Tracheophyta</taxon>
        <taxon>Spermatophyta</taxon>
        <taxon>Magnoliopsida</taxon>
        <taxon>Liliopsida</taxon>
        <taxon>Poales</taxon>
        <taxon>Poaceae</taxon>
        <taxon>BOP clade</taxon>
        <taxon>Oryzoideae</taxon>
        <taxon>Oryzeae</taxon>
        <taxon>Oryzinae</taxon>
        <taxon>Oryza</taxon>
        <taxon>Oryza sativa</taxon>
    </lineage>
</organism>
<evidence type="ECO:0000256" key="5">
    <source>
        <dbReference type="ARBA" id="ARBA00023034"/>
    </source>
</evidence>
<feature type="domain" description="Exostosin GT47" evidence="6">
    <location>
        <begin position="322"/>
        <end position="500"/>
    </location>
</feature>
<evidence type="ECO:0000313" key="7">
    <source>
        <dbReference type="EMBL" id="EEE65199.1"/>
    </source>
</evidence>
<name>B9FRT8_ORYSJ</name>
<accession>B9FRT8</accession>
<feature type="domain" description="Exostosin GT47" evidence="6">
    <location>
        <begin position="138"/>
        <end position="257"/>
    </location>
</feature>
<protein>
    <recommendedName>
        <fullName evidence="6">Exostosin GT47 domain-containing protein</fullName>
    </recommendedName>
</protein>
<evidence type="ECO:0000256" key="1">
    <source>
        <dbReference type="ARBA" id="ARBA00004323"/>
    </source>
</evidence>
<sequence length="551" mass="61485">MAPRLSVKKCLIILALAAAAAIAGFLSVAGAGRGRSSSSSPARRLSNGLAAERARMAMARAASPTVERELDAARAAIRRAARRRRHGDLAGGEGRSSSNVSSAKWLSFFGDADHARLERVYRNPRRSTGGSRSYVEMERRFKVYVYEEGEPPIAHEGPCKNIYAVEGRFIEELELMAPPLGGVRTWDPARAHALFLPLSVSQMVQLAYRPLSYDLSPLRAIVADYVAVVASRHRFWNRSAGADHFMLSCHDWASTNHFFPLFFQRKIFSQHQMISIQISKRVQIINSVHTPSVQRDSISGFPTFRVQRLIGPHASRGHPELYANAIRALCNANTSEGFRPDKDVSIPEINLYDGDMPPELLSPAPPPPRPFLAFFAGGRHGHVRDLLLRHWKGRDPAVFPVYEYDLPSIPVSVSGDGDTDAGGEGGNPYYWYMRRSRFCLCPSGHEVASPRVVEAIHAGCVPVVVADGYAPPFADVLRWEAFSVAVAVADVPRLRELLERIPAPEVERLRDGVRLVKRHFMLHQPPERLDMFHMILHSVWLRRLNLRLNSH</sequence>
<keyword evidence="3" id="KW-0328">Glycosyltransferase</keyword>
<dbReference type="AlphaFoldDB" id="B9FRT8"/>
<dbReference type="PANTHER" id="PTHR11062">
    <property type="entry name" value="EXOSTOSIN HEPARAN SULFATE GLYCOSYLTRANSFERASE -RELATED"/>
    <property type="match status" value="1"/>
</dbReference>
<evidence type="ECO:0000256" key="2">
    <source>
        <dbReference type="ARBA" id="ARBA00010271"/>
    </source>
</evidence>
<dbReference type="EMBL" id="CM000143">
    <property type="protein sequence ID" value="EEE65199.1"/>
    <property type="molecule type" value="Genomic_DNA"/>
</dbReference>
<keyword evidence="4" id="KW-0735">Signal-anchor</keyword>
<comment type="subcellular location">
    <subcellularLocation>
        <location evidence="1">Golgi apparatus membrane</location>
        <topology evidence="1">Single-pass type II membrane protein</topology>
    </subcellularLocation>
</comment>
<dbReference type="Pfam" id="PF03016">
    <property type="entry name" value="Exostosin_GT47"/>
    <property type="match status" value="2"/>
</dbReference>
<keyword evidence="4" id="KW-0812">Transmembrane</keyword>
<evidence type="ECO:0000256" key="3">
    <source>
        <dbReference type="ARBA" id="ARBA00022676"/>
    </source>
</evidence>
<comment type="similarity">
    <text evidence="2">Belongs to the glycosyltransferase 47 family.</text>
</comment>
<gene>
    <name evidence="7" type="ORF">OsJ_20321</name>
</gene>
<dbReference type="Proteomes" id="UP000007752">
    <property type="component" value="Chromosome 6"/>
</dbReference>
<dbReference type="PANTHER" id="PTHR11062:SF337">
    <property type="entry name" value="OS04G0109900 PROTEIN"/>
    <property type="match status" value="1"/>
</dbReference>
<reference evidence="7" key="2">
    <citation type="submission" date="2008-12" db="EMBL/GenBank/DDBJ databases">
        <title>Improved gene annotation of the rice (Oryza sativa) genomes.</title>
        <authorList>
            <person name="Wang J."/>
            <person name="Li R."/>
            <person name="Fan W."/>
            <person name="Huang Q."/>
            <person name="Zhang J."/>
            <person name="Zhou Y."/>
            <person name="Hu Y."/>
            <person name="Zi S."/>
            <person name="Li J."/>
            <person name="Ni P."/>
            <person name="Zheng H."/>
            <person name="Zhang Y."/>
            <person name="Zhao M."/>
            <person name="Hao Q."/>
            <person name="McDermott J."/>
            <person name="Samudrala R."/>
            <person name="Kristiansen K."/>
            <person name="Wong G.K.-S."/>
        </authorList>
    </citation>
    <scope>NUCLEOTIDE SEQUENCE</scope>
</reference>
<proteinExistence type="inferred from homology"/>